<evidence type="ECO:0000256" key="2">
    <source>
        <dbReference type="ARBA" id="ARBA00023277"/>
    </source>
</evidence>
<keyword evidence="3" id="KW-0624">Polysaccharide degradation</keyword>
<keyword evidence="6" id="KW-1185">Reference proteome</keyword>
<dbReference type="AlphaFoldDB" id="A0A1H4BLT1"/>
<dbReference type="InterPro" id="IPR001000">
    <property type="entry name" value="GH10_dom"/>
</dbReference>
<keyword evidence="5" id="KW-0858">Xylan degradation</keyword>
<proteinExistence type="predicted"/>
<dbReference type="Pfam" id="PF00331">
    <property type="entry name" value="Glyco_hydro_10"/>
    <property type="match status" value="1"/>
</dbReference>
<organism evidence="5 6">
    <name type="scientific">Pedobacter hartonius</name>
    <dbReference type="NCBI Taxonomy" id="425514"/>
    <lineage>
        <taxon>Bacteria</taxon>
        <taxon>Pseudomonadati</taxon>
        <taxon>Bacteroidota</taxon>
        <taxon>Sphingobacteriia</taxon>
        <taxon>Sphingobacteriales</taxon>
        <taxon>Sphingobacteriaceae</taxon>
        <taxon>Pedobacter</taxon>
    </lineage>
</organism>
<evidence type="ECO:0000256" key="1">
    <source>
        <dbReference type="ARBA" id="ARBA00022801"/>
    </source>
</evidence>
<gene>
    <name evidence="5" type="ORF">SAMN05443550_103396</name>
</gene>
<dbReference type="STRING" id="425514.SAMN05443550_103396"/>
<evidence type="ECO:0000313" key="5">
    <source>
        <dbReference type="EMBL" id="SEA49066.1"/>
    </source>
</evidence>
<dbReference type="RefSeq" id="WP_090556004.1">
    <property type="nucleotide sequence ID" value="NZ_FNRA01000003.1"/>
</dbReference>
<protein>
    <submittedName>
        <fullName evidence="5">Endo-1,4-beta-xylanase</fullName>
    </submittedName>
</protein>
<keyword evidence="2" id="KW-0119">Carbohydrate metabolism</keyword>
<dbReference type="PROSITE" id="PS51760">
    <property type="entry name" value="GH10_2"/>
    <property type="match status" value="1"/>
</dbReference>
<evidence type="ECO:0000313" key="6">
    <source>
        <dbReference type="Proteomes" id="UP000198850"/>
    </source>
</evidence>
<evidence type="ECO:0000259" key="4">
    <source>
        <dbReference type="PROSITE" id="PS51760"/>
    </source>
</evidence>
<feature type="domain" description="GH10" evidence="4">
    <location>
        <begin position="1"/>
        <end position="90"/>
    </location>
</feature>
<keyword evidence="5" id="KW-0326">Glycosidase</keyword>
<dbReference type="GO" id="GO:0045493">
    <property type="term" value="P:xylan catabolic process"/>
    <property type="evidence" value="ECO:0007669"/>
    <property type="project" value="UniProtKB-KW"/>
</dbReference>
<dbReference type="Proteomes" id="UP000198850">
    <property type="component" value="Unassembled WGS sequence"/>
</dbReference>
<dbReference type="Gene3D" id="3.20.20.80">
    <property type="entry name" value="Glycosidases"/>
    <property type="match status" value="1"/>
</dbReference>
<evidence type="ECO:0000256" key="3">
    <source>
        <dbReference type="ARBA" id="ARBA00023326"/>
    </source>
</evidence>
<accession>A0A1H4BLT1</accession>
<dbReference type="EMBL" id="FNRA01000003">
    <property type="protein sequence ID" value="SEA49066.1"/>
    <property type="molecule type" value="Genomic_DNA"/>
</dbReference>
<keyword evidence="1 5" id="KW-0378">Hydrolase</keyword>
<sequence length="90" mass="10537">MVRRITGKEKRGSAWLAAPDVYTPLLEEQQIAQYTSVFKVFRQYKDILSGVTFWNIADKYTWLDQTPSAKGKKNYPLLFNFNLKPKKCVF</sequence>
<dbReference type="InterPro" id="IPR017853">
    <property type="entry name" value="GH"/>
</dbReference>
<dbReference type="GO" id="GO:0004553">
    <property type="term" value="F:hydrolase activity, hydrolyzing O-glycosyl compounds"/>
    <property type="evidence" value="ECO:0007669"/>
    <property type="project" value="InterPro"/>
</dbReference>
<dbReference type="OrthoDB" id="1032269at2"/>
<reference evidence="5 6" key="1">
    <citation type="submission" date="2016-10" db="EMBL/GenBank/DDBJ databases">
        <authorList>
            <person name="de Groot N.N."/>
        </authorList>
    </citation>
    <scope>NUCLEOTIDE SEQUENCE [LARGE SCALE GENOMIC DNA]</scope>
    <source>
        <strain evidence="5 6">DSM 19033</strain>
    </source>
</reference>
<dbReference type="SUPFAM" id="SSF51445">
    <property type="entry name" value="(Trans)glycosidases"/>
    <property type="match status" value="1"/>
</dbReference>
<name>A0A1H4BLT1_9SPHI</name>